<evidence type="ECO:0000313" key="7">
    <source>
        <dbReference type="Proteomes" id="UP000325081"/>
    </source>
</evidence>
<keyword evidence="3 6" id="KW-0378">Hydrolase</keyword>
<evidence type="ECO:0000259" key="5">
    <source>
        <dbReference type="PROSITE" id="PS50600"/>
    </source>
</evidence>
<comment type="similarity">
    <text evidence="1">Belongs to the peptidase C48 family.</text>
</comment>
<evidence type="ECO:0000256" key="4">
    <source>
        <dbReference type="SAM" id="MobiDB-lite"/>
    </source>
</evidence>
<accession>A0A5A7PSP2</accession>
<reference evidence="7" key="1">
    <citation type="journal article" date="2019" name="Curr. Biol.">
        <title>Genome Sequence of Striga asiatica Provides Insight into the Evolution of Plant Parasitism.</title>
        <authorList>
            <person name="Yoshida S."/>
            <person name="Kim S."/>
            <person name="Wafula E.K."/>
            <person name="Tanskanen J."/>
            <person name="Kim Y.M."/>
            <person name="Honaas L."/>
            <person name="Yang Z."/>
            <person name="Spallek T."/>
            <person name="Conn C.E."/>
            <person name="Ichihashi Y."/>
            <person name="Cheong K."/>
            <person name="Cui S."/>
            <person name="Der J.P."/>
            <person name="Gundlach H."/>
            <person name="Jiao Y."/>
            <person name="Hori C."/>
            <person name="Ishida J.K."/>
            <person name="Kasahara H."/>
            <person name="Kiba T."/>
            <person name="Kim M.S."/>
            <person name="Koo N."/>
            <person name="Laohavisit A."/>
            <person name="Lee Y.H."/>
            <person name="Lumba S."/>
            <person name="McCourt P."/>
            <person name="Mortimer J.C."/>
            <person name="Mutuku J.M."/>
            <person name="Nomura T."/>
            <person name="Sasaki-Sekimoto Y."/>
            <person name="Seto Y."/>
            <person name="Wang Y."/>
            <person name="Wakatake T."/>
            <person name="Sakakibara H."/>
            <person name="Demura T."/>
            <person name="Yamaguchi S."/>
            <person name="Yoneyama K."/>
            <person name="Manabe R.I."/>
            <person name="Nelson D.C."/>
            <person name="Schulman A.H."/>
            <person name="Timko M.P."/>
            <person name="dePamphilis C.W."/>
            <person name="Choi D."/>
            <person name="Shirasu K."/>
        </authorList>
    </citation>
    <scope>NUCLEOTIDE SEQUENCE [LARGE SCALE GENOMIC DNA]</scope>
    <source>
        <strain evidence="7">cv. UVA1</strain>
    </source>
</reference>
<name>A0A5A7PSP2_STRAF</name>
<comment type="caution">
    <text evidence="6">The sequence shown here is derived from an EMBL/GenBank/DDBJ whole genome shotgun (WGS) entry which is preliminary data.</text>
</comment>
<sequence>MTSPIELSAKTRGRVLKTMRPSKKAHSASNPDISEEDELIPPAKRRAHVVPERPHPAAFERAPGSSTGVDEAKIEDVVSQKIDEAFSRMFPRFVDAVVSEVIKRLDDYLIVRSAPRPESHDLDTAKDDLGKDEWRQERDHSDEKTDFVVESGDHGVLREDVVDENEGIGKVGPSQDVAAMTLDPTKGGGLTDGDGDGRILRVKFKTSKLSSPYVDYREKKTEKQLQVKYENWKKEKKSPKLNVGLEPTWYQGPKYFKAIEGVRTMLSNQHIDPFLDVLSRRLYSGVKLKSGVSASRINIQDCALFRLLSDQWKLLHPDDPQCRQSYPDDANYERWNVPPVLVKYVRGSAIRWGSPWHTNTDVILVCNVDEHWVVCRVRLLDWEIELYDSLSHLSSSKASNDRELMLTPLRRLLPTLLHRSGYFETMNIPPKLDALSIKRMPSEVQFVQEDIHNCGVFACMYVERMLGEDIPRKPDISLYRRKMALAIFGHSNPVSK</sequence>
<dbReference type="PROSITE" id="PS50600">
    <property type="entry name" value="ULP_PROTEASE"/>
    <property type="match status" value="1"/>
</dbReference>
<keyword evidence="2" id="KW-0645">Protease</keyword>
<dbReference type="GO" id="GO:0006508">
    <property type="term" value="P:proteolysis"/>
    <property type="evidence" value="ECO:0007669"/>
    <property type="project" value="UniProtKB-KW"/>
</dbReference>
<proteinExistence type="inferred from homology"/>
<dbReference type="Proteomes" id="UP000325081">
    <property type="component" value="Unassembled WGS sequence"/>
</dbReference>
<dbReference type="AlphaFoldDB" id="A0A5A7PSP2"/>
<evidence type="ECO:0000256" key="3">
    <source>
        <dbReference type="ARBA" id="ARBA00022801"/>
    </source>
</evidence>
<evidence type="ECO:0000256" key="1">
    <source>
        <dbReference type="ARBA" id="ARBA00005234"/>
    </source>
</evidence>
<dbReference type="SUPFAM" id="SSF54001">
    <property type="entry name" value="Cysteine proteinases"/>
    <property type="match status" value="1"/>
</dbReference>
<dbReference type="OrthoDB" id="925122at2759"/>
<dbReference type="InterPro" id="IPR038765">
    <property type="entry name" value="Papain-like_cys_pep_sf"/>
</dbReference>
<dbReference type="Pfam" id="PF02902">
    <property type="entry name" value="Peptidase_C48"/>
    <property type="match status" value="1"/>
</dbReference>
<feature type="domain" description="Ubiquitin-like protease family profile" evidence="5">
    <location>
        <begin position="225"/>
        <end position="465"/>
    </location>
</feature>
<evidence type="ECO:0000256" key="2">
    <source>
        <dbReference type="ARBA" id="ARBA00022670"/>
    </source>
</evidence>
<feature type="region of interest" description="Disordered" evidence="4">
    <location>
        <begin position="118"/>
        <end position="144"/>
    </location>
</feature>
<dbReference type="Gene3D" id="3.40.395.10">
    <property type="entry name" value="Adenoviral Proteinase, Chain A"/>
    <property type="match status" value="1"/>
</dbReference>
<dbReference type="InterPro" id="IPR003653">
    <property type="entry name" value="Peptidase_C48_C"/>
</dbReference>
<evidence type="ECO:0000313" key="6">
    <source>
        <dbReference type="EMBL" id="GER35825.1"/>
    </source>
</evidence>
<gene>
    <name evidence="6" type="ORF">STAS_12134</name>
</gene>
<feature type="region of interest" description="Disordered" evidence="4">
    <location>
        <begin position="1"/>
        <end position="70"/>
    </location>
</feature>
<dbReference type="GO" id="GO:0008234">
    <property type="term" value="F:cysteine-type peptidase activity"/>
    <property type="evidence" value="ECO:0007669"/>
    <property type="project" value="InterPro"/>
</dbReference>
<keyword evidence="7" id="KW-1185">Reference proteome</keyword>
<protein>
    <submittedName>
        <fullName evidence="6">Ubiquitin carboxyl-terminal hydrolase 8</fullName>
    </submittedName>
</protein>
<organism evidence="6 7">
    <name type="scientific">Striga asiatica</name>
    <name type="common">Asiatic witchweed</name>
    <name type="synonym">Buchnera asiatica</name>
    <dbReference type="NCBI Taxonomy" id="4170"/>
    <lineage>
        <taxon>Eukaryota</taxon>
        <taxon>Viridiplantae</taxon>
        <taxon>Streptophyta</taxon>
        <taxon>Embryophyta</taxon>
        <taxon>Tracheophyta</taxon>
        <taxon>Spermatophyta</taxon>
        <taxon>Magnoliopsida</taxon>
        <taxon>eudicotyledons</taxon>
        <taxon>Gunneridae</taxon>
        <taxon>Pentapetalae</taxon>
        <taxon>asterids</taxon>
        <taxon>lamiids</taxon>
        <taxon>Lamiales</taxon>
        <taxon>Orobanchaceae</taxon>
        <taxon>Buchnereae</taxon>
        <taxon>Striga</taxon>
    </lineage>
</organism>
<feature type="compositionally biased region" description="Basic residues" evidence="4">
    <location>
        <begin position="11"/>
        <end position="26"/>
    </location>
</feature>
<dbReference type="EMBL" id="BKCP01005028">
    <property type="protein sequence ID" value="GER35825.1"/>
    <property type="molecule type" value="Genomic_DNA"/>
</dbReference>